<accession>A0ABY5SLL3</accession>
<dbReference type="RefSeq" id="WP_265417841.1">
    <property type="nucleotide sequence ID" value="NZ_CP093443.1"/>
</dbReference>
<sequence>MWDLNRLRIWRAVVATGSVVAAAKNLNYTPATVSQHITTLQKAVGAPLYRRSGRGIEITELGRRLAEDSGEVFTSVARLDEIVESFRNVTRPRLRIAAFTSFNARLLPGIIETVARDHPNLRFDIQLNEPAKNRRTHCVIEIRAEVPQEGEIRLPEMTRVPLFDDDYRVVVSERHEFAACETVPFKDLEDEQWVDYDMWAGPSSKVVDHACAAAGFERKAFAACEDDFAALALVASNLGVTVLPRLSTLQLPPGLVAVDLTDPVPTRRVVMHVRERDAHLPHVRAFVAAAESAAATHLTPLAT</sequence>
<gene>
    <name evidence="6" type="ORF">L1F31_13735</name>
</gene>
<dbReference type="SUPFAM" id="SSF53850">
    <property type="entry name" value="Periplasmic binding protein-like II"/>
    <property type="match status" value="1"/>
</dbReference>
<evidence type="ECO:0000313" key="6">
    <source>
        <dbReference type="EMBL" id="UVI35170.1"/>
    </source>
</evidence>
<name>A0ABY5SLL3_9MICO</name>
<comment type="similarity">
    <text evidence="1">Belongs to the LysR transcriptional regulatory family.</text>
</comment>
<dbReference type="PROSITE" id="PS50931">
    <property type="entry name" value="HTH_LYSR"/>
    <property type="match status" value="1"/>
</dbReference>
<keyword evidence="7" id="KW-1185">Reference proteome</keyword>
<dbReference type="CDD" id="cd05466">
    <property type="entry name" value="PBP2_LTTR_substrate"/>
    <property type="match status" value="1"/>
</dbReference>
<dbReference type="InterPro" id="IPR036388">
    <property type="entry name" value="WH-like_DNA-bd_sf"/>
</dbReference>
<keyword evidence="3" id="KW-0238">DNA-binding</keyword>
<evidence type="ECO:0000313" key="7">
    <source>
        <dbReference type="Proteomes" id="UP001064879"/>
    </source>
</evidence>
<evidence type="ECO:0000259" key="5">
    <source>
        <dbReference type="PROSITE" id="PS50931"/>
    </source>
</evidence>
<dbReference type="Pfam" id="PF00126">
    <property type="entry name" value="HTH_1"/>
    <property type="match status" value="1"/>
</dbReference>
<dbReference type="Proteomes" id="UP001064879">
    <property type="component" value="Chromosome"/>
</dbReference>
<dbReference type="InterPro" id="IPR036390">
    <property type="entry name" value="WH_DNA-bd_sf"/>
</dbReference>
<dbReference type="Gene3D" id="1.10.10.10">
    <property type="entry name" value="Winged helix-like DNA-binding domain superfamily/Winged helix DNA-binding domain"/>
    <property type="match status" value="1"/>
</dbReference>
<organism evidence="6 7">
    <name type="scientific">Brevibacterium spongiae</name>
    <dbReference type="NCBI Taxonomy" id="2909672"/>
    <lineage>
        <taxon>Bacteria</taxon>
        <taxon>Bacillati</taxon>
        <taxon>Actinomycetota</taxon>
        <taxon>Actinomycetes</taxon>
        <taxon>Micrococcales</taxon>
        <taxon>Brevibacteriaceae</taxon>
        <taxon>Brevibacterium</taxon>
    </lineage>
</organism>
<dbReference type="InterPro" id="IPR005119">
    <property type="entry name" value="LysR_subst-bd"/>
</dbReference>
<dbReference type="PANTHER" id="PTHR30346:SF29">
    <property type="entry name" value="LYSR SUBSTRATE-BINDING"/>
    <property type="match status" value="1"/>
</dbReference>
<protein>
    <submittedName>
        <fullName evidence="6">LysR family transcriptional regulator</fullName>
    </submittedName>
</protein>
<dbReference type="SUPFAM" id="SSF46785">
    <property type="entry name" value="Winged helix' DNA-binding domain"/>
    <property type="match status" value="1"/>
</dbReference>
<dbReference type="InterPro" id="IPR000847">
    <property type="entry name" value="LysR_HTH_N"/>
</dbReference>
<feature type="domain" description="HTH lysR-type" evidence="5">
    <location>
        <begin position="2"/>
        <end position="59"/>
    </location>
</feature>
<reference evidence="6" key="1">
    <citation type="submission" date="2022-03" db="EMBL/GenBank/DDBJ databases">
        <title>Brevibacterium spongiae sp. nov., isolated from marine sponge.</title>
        <authorList>
            <person name="Li Z."/>
            <person name="Zhang M."/>
        </authorList>
    </citation>
    <scope>NUCLEOTIDE SEQUENCE</scope>
    <source>
        <strain evidence="6">WHS-Z9</strain>
    </source>
</reference>
<keyword evidence="2" id="KW-0805">Transcription regulation</keyword>
<dbReference type="EMBL" id="CP093443">
    <property type="protein sequence ID" value="UVI35170.1"/>
    <property type="molecule type" value="Genomic_DNA"/>
</dbReference>
<evidence type="ECO:0000256" key="1">
    <source>
        <dbReference type="ARBA" id="ARBA00009437"/>
    </source>
</evidence>
<dbReference type="Gene3D" id="3.40.190.290">
    <property type="match status" value="1"/>
</dbReference>
<evidence type="ECO:0000256" key="3">
    <source>
        <dbReference type="ARBA" id="ARBA00023125"/>
    </source>
</evidence>
<evidence type="ECO:0000256" key="4">
    <source>
        <dbReference type="ARBA" id="ARBA00023163"/>
    </source>
</evidence>
<proteinExistence type="inferred from homology"/>
<keyword evidence="4" id="KW-0804">Transcription</keyword>
<dbReference type="PANTHER" id="PTHR30346">
    <property type="entry name" value="TRANSCRIPTIONAL DUAL REGULATOR HCAR-RELATED"/>
    <property type="match status" value="1"/>
</dbReference>
<evidence type="ECO:0000256" key="2">
    <source>
        <dbReference type="ARBA" id="ARBA00023015"/>
    </source>
</evidence>
<dbReference type="Pfam" id="PF03466">
    <property type="entry name" value="LysR_substrate"/>
    <property type="match status" value="1"/>
</dbReference>